<evidence type="ECO:0000256" key="1">
    <source>
        <dbReference type="ARBA" id="ARBA00023015"/>
    </source>
</evidence>
<dbReference type="PROSITE" id="PS01124">
    <property type="entry name" value="HTH_ARAC_FAMILY_2"/>
    <property type="match status" value="1"/>
</dbReference>
<dbReference type="InterPro" id="IPR009057">
    <property type="entry name" value="Homeodomain-like_sf"/>
</dbReference>
<dbReference type="InterPro" id="IPR018060">
    <property type="entry name" value="HTH_AraC"/>
</dbReference>
<gene>
    <name evidence="7" type="ORF">PWYN_01620</name>
</gene>
<feature type="modified residue" description="4-aspartylphosphate" evidence="4">
    <location>
        <position position="56"/>
    </location>
</feature>
<evidence type="ECO:0000256" key="4">
    <source>
        <dbReference type="PROSITE-ProRule" id="PRU00169"/>
    </source>
</evidence>
<dbReference type="Gene3D" id="1.10.10.60">
    <property type="entry name" value="Homeodomain-like"/>
    <property type="match status" value="2"/>
</dbReference>
<dbReference type="STRING" id="268407.PWYN_01620"/>
<dbReference type="GO" id="GO:0043565">
    <property type="term" value="F:sequence-specific DNA binding"/>
    <property type="evidence" value="ECO:0007669"/>
    <property type="project" value="InterPro"/>
</dbReference>
<dbReference type="AlphaFoldDB" id="A0A098MFS5"/>
<proteinExistence type="predicted"/>
<dbReference type="SMART" id="SM00342">
    <property type="entry name" value="HTH_ARAC"/>
    <property type="match status" value="1"/>
</dbReference>
<dbReference type="PROSITE" id="PS50110">
    <property type="entry name" value="RESPONSE_REGULATORY"/>
    <property type="match status" value="1"/>
</dbReference>
<feature type="domain" description="HTH araC/xylS-type" evidence="5">
    <location>
        <begin position="422"/>
        <end position="520"/>
    </location>
</feature>
<dbReference type="Pfam" id="PF12833">
    <property type="entry name" value="HTH_18"/>
    <property type="match status" value="1"/>
</dbReference>
<dbReference type="GO" id="GO:0000160">
    <property type="term" value="P:phosphorelay signal transduction system"/>
    <property type="evidence" value="ECO:0007669"/>
    <property type="project" value="InterPro"/>
</dbReference>
<organism evidence="7 8">
    <name type="scientific">Paenibacillus wynnii</name>
    <dbReference type="NCBI Taxonomy" id="268407"/>
    <lineage>
        <taxon>Bacteria</taxon>
        <taxon>Bacillati</taxon>
        <taxon>Bacillota</taxon>
        <taxon>Bacilli</taxon>
        <taxon>Bacillales</taxon>
        <taxon>Paenibacillaceae</taxon>
        <taxon>Paenibacillus</taxon>
    </lineage>
</organism>
<dbReference type="PANTHER" id="PTHR43280:SF2">
    <property type="entry name" value="HTH-TYPE TRANSCRIPTIONAL REGULATOR EXSA"/>
    <property type="match status" value="1"/>
</dbReference>
<keyword evidence="3" id="KW-0804">Transcription</keyword>
<dbReference type="SUPFAM" id="SSF46689">
    <property type="entry name" value="Homeodomain-like"/>
    <property type="match status" value="2"/>
</dbReference>
<evidence type="ECO:0000259" key="6">
    <source>
        <dbReference type="PROSITE" id="PS50110"/>
    </source>
</evidence>
<dbReference type="InterPro" id="IPR020449">
    <property type="entry name" value="Tscrpt_reg_AraC-type_HTH"/>
</dbReference>
<sequence>MSINVLLVDDEAVDLEWLRRRVLASGLDITVVGTVSSGFNALKVMEEERVDIILSDIRMPIMTGTEFARRAKVVNPKTKIVFISGHEDFSYAKEAIEINASGYLLKPVEDKDLYEMLGSLCAKMEQEREQDRSYIEALSLVNKELLLRWFEEGRTDPAEPHLRSHLTSLLQKGSAAAIVEIDDLEWKMRDLPEEEVRNRTRQITDMIKAFVEEAKLGTLIAVQHTRFVILAALSQENFLHQLEELVGKVAEKSPYTVTVGVGRYAQEETGLHESYQQAQAALSAKWLLGKNRLIRDTTESLPRGTPGAFLEQTVDRLLEAIIQYDLVAIDDHLLELFTKDLPAAGKKDVYGLIIRITSKLHADLQQQNENLYELLQWESHQPDILFQFETVHDILSWLRRRFFELSEQLYVKRQRQKRKLIDEIMRYVEENLEKKITLKEVAVHFDFTPNYLGYLFKEEYGLPFSEYVNERKTNRVTELLSDPTLKIYEIADRMGYKNIIYFNRQFKQITGMTPGEYRKKNKI</sequence>
<dbReference type="Pfam" id="PF00072">
    <property type="entry name" value="Response_reg"/>
    <property type="match status" value="1"/>
</dbReference>
<dbReference type="GO" id="GO:0003700">
    <property type="term" value="F:DNA-binding transcription factor activity"/>
    <property type="evidence" value="ECO:0007669"/>
    <property type="project" value="InterPro"/>
</dbReference>
<dbReference type="RefSeq" id="WP_036647672.1">
    <property type="nucleotide sequence ID" value="NZ_JQCR01000001.1"/>
</dbReference>
<dbReference type="CDD" id="cd17536">
    <property type="entry name" value="REC_YesN-like"/>
    <property type="match status" value="1"/>
</dbReference>
<protein>
    <submittedName>
        <fullName evidence="7">AraC family transcriptional regulator</fullName>
    </submittedName>
</protein>
<name>A0A098MFS5_9BACL</name>
<evidence type="ECO:0000313" key="7">
    <source>
        <dbReference type="EMBL" id="KGE20903.1"/>
    </source>
</evidence>
<dbReference type="InterPro" id="IPR041522">
    <property type="entry name" value="CdaR_GGDEF"/>
</dbReference>
<dbReference type="OrthoDB" id="2666291at2"/>
<reference evidence="7 8" key="2">
    <citation type="submission" date="2014-10" db="EMBL/GenBank/DDBJ databases">
        <title>Comparative genomics of the Paenibacillus odorifer group.</title>
        <authorList>
            <person name="Tsai Y.-C."/>
            <person name="Martin N."/>
            <person name="Korlach J."/>
            <person name="Wiedmann M."/>
        </authorList>
    </citation>
    <scope>NUCLEOTIDE SEQUENCE [LARGE SCALE GENOMIC DNA]</scope>
    <source>
        <strain evidence="7 8">DSM 18334</strain>
    </source>
</reference>
<dbReference type="Proteomes" id="UP000029734">
    <property type="component" value="Unassembled WGS sequence"/>
</dbReference>
<dbReference type="InterPro" id="IPR011006">
    <property type="entry name" value="CheY-like_superfamily"/>
</dbReference>
<accession>A0A098MFS5</accession>
<dbReference type="SUPFAM" id="SSF52172">
    <property type="entry name" value="CheY-like"/>
    <property type="match status" value="1"/>
</dbReference>
<evidence type="ECO:0000313" key="8">
    <source>
        <dbReference type="Proteomes" id="UP000029734"/>
    </source>
</evidence>
<dbReference type="eggNOG" id="COG2207">
    <property type="taxonomic scope" value="Bacteria"/>
</dbReference>
<dbReference type="PANTHER" id="PTHR43280">
    <property type="entry name" value="ARAC-FAMILY TRANSCRIPTIONAL REGULATOR"/>
    <property type="match status" value="1"/>
</dbReference>
<dbReference type="Gene3D" id="3.40.50.2300">
    <property type="match status" value="1"/>
</dbReference>
<dbReference type="Pfam" id="PF17853">
    <property type="entry name" value="GGDEF_2"/>
    <property type="match status" value="1"/>
</dbReference>
<comment type="caution">
    <text evidence="7">The sequence shown here is derived from an EMBL/GenBank/DDBJ whole genome shotgun (WGS) entry which is preliminary data.</text>
</comment>
<evidence type="ECO:0000256" key="2">
    <source>
        <dbReference type="ARBA" id="ARBA00023125"/>
    </source>
</evidence>
<keyword evidence="2" id="KW-0238">DNA-binding</keyword>
<feature type="domain" description="Response regulatory" evidence="6">
    <location>
        <begin position="4"/>
        <end position="121"/>
    </location>
</feature>
<reference evidence="7 8" key="1">
    <citation type="submission" date="2014-08" db="EMBL/GenBank/DDBJ databases">
        <authorList>
            <person name="den Bakker H.C."/>
        </authorList>
    </citation>
    <scope>NUCLEOTIDE SEQUENCE [LARGE SCALE GENOMIC DNA]</scope>
    <source>
        <strain evidence="7 8">DSM 18334</strain>
    </source>
</reference>
<dbReference type="SMART" id="SM00448">
    <property type="entry name" value="REC"/>
    <property type="match status" value="1"/>
</dbReference>
<evidence type="ECO:0000256" key="3">
    <source>
        <dbReference type="ARBA" id="ARBA00023163"/>
    </source>
</evidence>
<keyword evidence="1" id="KW-0805">Transcription regulation</keyword>
<dbReference type="InterPro" id="IPR001789">
    <property type="entry name" value="Sig_transdc_resp-reg_receiver"/>
</dbReference>
<evidence type="ECO:0000259" key="5">
    <source>
        <dbReference type="PROSITE" id="PS01124"/>
    </source>
</evidence>
<dbReference type="EMBL" id="JQCR01000001">
    <property type="protein sequence ID" value="KGE20903.1"/>
    <property type="molecule type" value="Genomic_DNA"/>
</dbReference>
<dbReference type="PRINTS" id="PR00032">
    <property type="entry name" value="HTHARAC"/>
</dbReference>
<keyword evidence="8" id="KW-1185">Reference proteome</keyword>
<dbReference type="eggNOG" id="COG4753">
    <property type="taxonomic scope" value="Bacteria"/>
</dbReference>
<keyword evidence="4" id="KW-0597">Phosphoprotein</keyword>